<organism evidence="1 2">
    <name type="scientific">Corvus moneduloides</name>
    <name type="common">New Caledonian crow</name>
    <dbReference type="NCBI Taxonomy" id="1196302"/>
    <lineage>
        <taxon>Eukaryota</taxon>
        <taxon>Metazoa</taxon>
        <taxon>Chordata</taxon>
        <taxon>Craniata</taxon>
        <taxon>Vertebrata</taxon>
        <taxon>Euteleostomi</taxon>
        <taxon>Archelosauria</taxon>
        <taxon>Archosauria</taxon>
        <taxon>Dinosauria</taxon>
        <taxon>Saurischia</taxon>
        <taxon>Theropoda</taxon>
        <taxon>Coelurosauria</taxon>
        <taxon>Aves</taxon>
        <taxon>Neognathae</taxon>
        <taxon>Neoaves</taxon>
        <taxon>Telluraves</taxon>
        <taxon>Australaves</taxon>
        <taxon>Passeriformes</taxon>
        <taxon>Corvoidea</taxon>
        <taxon>Corvidae</taxon>
        <taxon>Corvus</taxon>
    </lineage>
</organism>
<reference evidence="1" key="3">
    <citation type="submission" date="2025-09" db="UniProtKB">
        <authorList>
            <consortium name="Ensembl"/>
        </authorList>
    </citation>
    <scope>IDENTIFICATION</scope>
</reference>
<protein>
    <submittedName>
        <fullName evidence="1">Uncharacterized protein</fullName>
    </submittedName>
</protein>
<dbReference type="Ensembl" id="ENSCMUT00000034669.1">
    <property type="protein sequence ID" value="ENSCMUP00000032063.1"/>
    <property type="gene ID" value="ENSCMUG00000017078.1"/>
</dbReference>
<name>A0A8U7NZP6_CORMO</name>
<dbReference type="AlphaFoldDB" id="A0A8U7NZP6"/>
<dbReference type="Proteomes" id="UP000694553">
    <property type="component" value="Unassembled WGS sequence"/>
</dbReference>
<keyword evidence="2" id="KW-1185">Reference proteome</keyword>
<reference evidence="1" key="2">
    <citation type="submission" date="2025-08" db="UniProtKB">
        <authorList>
            <consortium name="Ensembl"/>
        </authorList>
    </citation>
    <scope>IDENTIFICATION</scope>
</reference>
<evidence type="ECO:0000313" key="1">
    <source>
        <dbReference type="Ensembl" id="ENSCMUP00000032063.1"/>
    </source>
</evidence>
<proteinExistence type="predicted"/>
<evidence type="ECO:0000313" key="2">
    <source>
        <dbReference type="Proteomes" id="UP000694553"/>
    </source>
</evidence>
<sequence>KEASRESWRTPPTTSFYGRFRHFLDIIDPRTLFVTEVMRAHLCFGQGCLLDSWRLKPISAASSRRDEPGSAVGLCLTGA</sequence>
<reference evidence="2" key="1">
    <citation type="submission" date="2019-10" db="EMBL/GenBank/DDBJ databases">
        <title>Corvus moneduloides (New Caledonian crow) genome, bCorMon1, primary haplotype.</title>
        <authorList>
            <person name="Rutz C."/>
            <person name="Fungtammasan C."/>
            <person name="Mountcastle J."/>
            <person name="Formenti G."/>
            <person name="Chow W."/>
            <person name="Howe K."/>
            <person name="Steele M.P."/>
            <person name="Fernandes J."/>
            <person name="Gilbert M.T.P."/>
            <person name="Fedrigo O."/>
            <person name="Jarvis E.D."/>
            <person name="Gemmell N."/>
        </authorList>
    </citation>
    <scope>NUCLEOTIDE SEQUENCE [LARGE SCALE GENOMIC DNA]</scope>
</reference>
<accession>A0A8U7NZP6</accession>